<dbReference type="Pfam" id="PF00668">
    <property type="entry name" value="Condensation"/>
    <property type="match status" value="1"/>
</dbReference>
<evidence type="ECO:0000313" key="4">
    <source>
        <dbReference type="Proteomes" id="UP001159405"/>
    </source>
</evidence>
<dbReference type="Gene3D" id="3.30.559.10">
    <property type="entry name" value="Chloramphenicol acetyltransferase-like domain"/>
    <property type="match status" value="1"/>
</dbReference>
<reference evidence="3 4" key="1">
    <citation type="submission" date="2022-05" db="EMBL/GenBank/DDBJ databases">
        <authorList>
            <consortium name="Genoscope - CEA"/>
            <person name="William W."/>
        </authorList>
    </citation>
    <scope>NUCLEOTIDE SEQUENCE [LARGE SCALE GENOMIC DNA]</scope>
</reference>
<dbReference type="Gene3D" id="3.30.559.30">
    <property type="entry name" value="Nonribosomal peptide synthetase, condensation domain"/>
    <property type="match status" value="1"/>
</dbReference>
<accession>A0ABN8MWZ0</accession>
<dbReference type="InterPro" id="IPR023213">
    <property type="entry name" value="CAT-like_dom_sf"/>
</dbReference>
<feature type="domain" description="Condensation" evidence="2">
    <location>
        <begin position="65"/>
        <end position="224"/>
    </location>
</feature>
<dbReference type="SUPFAM" id="SSF52777">
    <property type="entry name" value="CoA-dependent acyltransferases"/>
    <property type="match status" value="2"/>
</dbReference>
<comment type="caution">
    <text evidence="3">The sequence shown here is derived from an EMBL/GenBank/DDBJ whole genome shotgun (WGS) entry which is preliminary data.</text>
</comment>
<organism evidence="3 4">
    <name type="scientific">Porites lobata</name>
    <dbReference type="NCBI Taxonomy" id="104759"/>
    <lineage>
        <taxon>Eukaryota</taxon>
        <taxon>Metazoa</taxon>
        <taxon>Cnidaria</taxon>
        <taxon>Anthozoa</taxon>
        <taxon>Hexacorallia</taxon>
        <taxon>Scleractinia</taxon>
        <taxon>Fungiina</taxon>
        <taxon>Poritidae</taxon>
        <taxon>Porites</taxon>
    </lineage>
</organism>
<gene>
    <name evidence="3" type="ORF">PLOB_00035410</name>
</gene>
<sequence length="514" mass="58743">MMIACGAIAVAVAGILFTTLWIKFCGRKDSFPKHYSHDNGRPIDSTEEIWRIAHDRNEDIIANVLVLRSKKPIKATDVKNAMRLLTKRHPMLRMHLRKNQDGVYCFQKMDKVDVDMRQLDIKDWQNVMEESLLEKFDSENGPLWRVTFLPNARYKPATRGDVKDMTSYPNECICIFGFHHIIIDGPSFTRMFAEFISYVNKLSNNEEPKVSSMALLPPFSVYIHEAVKSRWYHHLLAAAMDMLSLIPGFPAFMMVAVVGISGKGNVFTRKHGVEVQRNPQIQPRTKIIPLEFSKEETSGLLKKCKKHQTTVQGAVQTAGCVAMTSLLEENECEIECGITVNARRFFKSTVPNEYAGPYVTSIQCKNTVDTSLEHEKFWERAKSVSEDIHGRLKKNEHIEMALMFYCMAPVLRQYFSKSAKRDNEHGNRFRHLMVYTNLGYCKFLDGSPNDDVILRASFGCTAEHERGSIFANNIATFNDQLFWTVVYYSNITSEPTAQKYADLVKEAIFKAVKG</sequence>
<evidence type="ECO:0000259" key="2">
    <source>
        <dbReference type="Pfam" id="PF00668"/>
    </source>
</evidence>
<proteinExistence type="predicted"/>
<evidence type="ECO:0000313" key="3">
    <source>
        <dbReference type="EMBL" id="CAH3037196.1"/>
    </source>
</evidence>
<protein>
    <recommendedName>
        <fullName evidence="2">Condensation domain-containing protein</fullName>
    </recommendedName>
</protein>
<keyword evidence="1" id="KW-0472">Membrane</keyword>
<dbReference type="PANTHER" id="PTHR28037">
    <property type="entry name" value="ALCOHOL O-ACETYLTRANSFERASE 1-RELATED"/>
    <property type="match status" value="1"/>
</dbReference>
<keyword evidence="1" id="KW-0812">Transmembrane</keyword>
<dbReference type="InterPro" id="IPR001242">
    <property type="entry name" value="Condensation_dom"/>
</dbReference>
<feature type="transmembrane region" description="Helical" evidence="1">
    <location>
        <begin position="6"/>
        <end position="24"/>
    </location>
</feature>
<name>A0ABN8MWZ0_9CNID</name>
<dbReference type="Proteomes" id="UP001159405">
    <property type="component" value="Unassembled WGS sequence"/>
</dbReference>
<keyword evidence="1" id="KW-1133">Transmembrane helix</keyword>
<dbReference type="InterPro" id="IPR052058">
    <property type="entry name" value="Alcohol_O-acetyltransferase"/>
</dbReference>
<evidence type="ECO:0000256" key="1">
    <source>
        <dbReference type="SAM" id="Phobius"/>
    </source>
</evidence>
<keyword evidence="4" id="KW-1185">Reference proteome</keyword>
<dbReference type="PANTHER" id="PTHR28037:SF1">
    <property type="entry name" value="ALCOHOL O-ACETYLTRANSFERASE 1-RELATED"/>
    <property type="match status" value="1"/>
</dbReference>
<dbReference type="EMBL" id="CALNXK010000005">
    <property type="protein sequence ID" value="CAH3037196.1"/>
    <property type="molecule type" value="Genomic_DNA"/>
</dbReference>